<feature type="transmembrane region" description="Helical" evidence="1">
    <location>
        <begin position="136"/>
        <end position="157"/>
    </location>
</feature>
<dbReference type="Proteomes" id="UP000018296">
    <property type="component" value="Unassembled WGS sequence"/>
</dbReference>
<feature type="transmembrane region" description="Helical" evidence="1">
    <location>
        <begin position="44"/>
        <end position="64"/>
    </location>
</feature>
<keyword evidence="1" id="KW-1133">Transmembrane helix</keyword>
<evidence type="ECO:0000313" key="3">
    <source>
        <dbReference type="Proteomes" id="UP000018296"/>
    </source>
</evidence>
<reference evidence="2 3" key="1">
    <citation type="journal article" date="2013" name="Genome Announc.">
        <title>Genome Sequence of Sporolactobacillus laevolacticus DSM442, an Efficient Polymer-Grade D-Lactate Producer from Agricultural Waste Cottonseed as a Nitrogen Source.</title>
        <authorList>
            <person name="Wang H."/>
            <person name="Wang L."/>
            <person name="Ju J."/>
            <person name="Yu B."/>
            <person name="Ma Y."/>
        </authorList>
    </citation>
    <scope>NUCLEOTIDE SEQUENCE [LARGE SCALE GENOMIC DNA]</scope>
    <source>
        <strain evidence="2 3">DSM 442</strain>
    </source>
</reference>
<accession>V6IVT0</accession>
<gene>
    <name evidence="2" type="ORF">P343_13170</name>
</gene>
<feature type="transmembrane region" description="Helical" evidence="1">
    <location>
        <begin position="101"/>
        <end position="124"/>
    </location>
</feature>
<keyword evidence="3" id="KW-1185">Reference proteome</keyword>
<proteinExistence type="predicted"/>
<dbReference type="RefSeq" id="WP_023510872.1">
    <property type="nucleotide sequence ID" value="NZ_AWTC01000013.1"/>
</dbReference>
<evidence type="ECO:0000313" key="2">
    <source>
        <dbReference type="EMBL" id="EST11297.1"/>
    </source>
</evidence>
<sequence length="163" mass="19108">MSYLILGVGLLITFFMMLSKSIFYRYCDEINFKITKRLSKMLKLANIAPVIVLFIIYILTITYLKTKLNIRLSHAWFVMSFWICDDIFFYIIAAMARIKKLVIVIPFLGMIISTCIAIYLTPLYHYEGIFQNTNIIIPNFFGFIMLITAYFVNHTLLKKIAKK</sequence>
<organism evidence="2 3">
    <name type="scientific">Sporolactobacillus laevolacticus DSM 442</name>
    <dbReference type="NCBI Taxonomy" id="1395513"/>
    <lineage>
        <taxon>Bacteria</taxon>
        <taxon>Bacillati</taxon>
        <taxon>Bacillota</taxon>
        <taxon>Bacilli</taxon>
        <taxon>Bacillales</taxon>
        <taxon>Sporolactobacillaceae</taxon>
        <taxon>Sporolactobacillus</taxon>
    </lineage>
</organism>
<dbReference type="EMBL" id="AWTC01000013">
    <property type="protein sequence ID" value="EST11297.1"/>
    <property type="molecule type" value="Genomic_DNA"/>
</dbReference>
<dbReference type="OrthoDB" id="2087553at2"/>
<comment type="caution">
    <text evidence="2">The sequence shown here is derived from an EMBL/GenBank/DDBJ whole genome shotgun (WGS) entry which is preliminary data.</text>
</comment>
<evidence type="ECO:0000256" key="1">
    <source>
        <dbReference type="SAM" id="Phobius"/>
    </source>
</evidence>
<keyword evidence="1" id="KW-0812">Transmembrane</keyword>
<keyword evidence="1" id="KW-0472">Membrane</keyword>
<feature type="transmembrane region" description="Helical" evidence="1">
    <location>
        <begin position="6"/>
        <end position="23"/>
    </location>
</feature>
<dbReference type="AlphaFoldDB" id="V6IVT0"/>
<name>V6IVT0_9BACL</name>
<dbReference type="eggNOG" id="ENOG50342CX">
    <property type="taxonomic scope" value="Bacteria"/>
</dbReference>
<feature type="transmembrane region" description="Helical" evidence="1">
    <location>
        <begin position="76"/>
        <end position="94"/>
    </location>
</feature>
<protein>
    <submittedName>
        <fullName evidence="2">Uncharacterized protein</fullName>
    </submittedName>
</protein>